<feature type="domain" description="Methylamine utilisation protein MauE" evidence="6">
    <location>
        <begin position="17"/>
        <end position="143"/>
    </location>
</feature>
<evidence type="ECO:0000256" key="1">
    <source>
        <dbReference type="ARBA" id="ARBA00004141"/>
    </source>
</evidence>
<keyword evidence="8" id="KW-1185">Reference proteome</keyword>
<evidence type="ECO:0000313" key="8">
    <source>
        <dbReference type="Proteomes" id="UP000642809"/>
    </source>
</evidence>
<sequence length="147" mass="16626">MVLFNINRLEKRFSKKFLEEFCALSLIGLWTYTAVSKVIDAQGSYGALHNQVFPGWMADVLWVGLPLIEIIAAMMLLIPSWRSYGFQLSAVLMAIFSGYILLVLTNVFGRVPCSCGGILNQLGWWEHLWFNLFFLGIAVVGIYLGRK</sequence>
<organism evidence="7 8">
    <name type="scientific">Mongoliitalea lutea</name>
    <dbReference type="NCBI Taxonomy" id="849756"/>
    <lineage>
        <taxon>Bacteria</taxon>
        <taxon>Pseudomonadati</taxon>
        <taxon>Bacteroidota</taxon>
        <taxon>Cytophagia</taxon>
        <taxon>Cytophagales</taxon>
        <taxon>Cyclobacteriaceae</taxon>
        <taxon>Mongoliitalea</taxon>
    </lineage>
</organism>
<reference evidence="7" key="1">
    <citation type="journal article" date="2014" name="Int. J. Syst. Evol. Microbiol.">
        <title>Complete genome sequence of Corynebacterium casei LMG S-19264T (=DSM 44701T), isolated from a smear-ripened cheese.</title>
        <authorList>
            <consortium name="US DOE Joint Genome Institute (JGI-PGF)"/>
            <person name="Walter F."/>
            <person name="Albersmeier A."/>
            <person name="Kalinowski J."/>
            <person name="Ruckert C."/>
        </authorList>
    </citation>
    <scope>NUCLEOTIDE SEQUENCE</scope>
    <source>
        <strain evidence="7">KCTC 23224</strain>
    </source>
</reference>
<comment type="caution">
    <text evidence="7">The sequence shown here is derived from an EMBL/GenBank/DDBJ whole genome shotgun (WGS) entry which is preliminary data.</text>
</comment>
<evidence type="ECO:0000313" key="7">
    <source>
        <dbReference type="EMBL" id="GHB32324.1"/>
    </source>
</evidence>
<feature type="transmembrane region" description="Helical" evidence="5">
    <location>
        <begin position="128"/>
        <end position="145"/>
    </location>
</feature>
<name>A0A8J3CVE8_9BACT</name>
<evidence type="ECO:0000256" key="5">
    <source>
        <dbReference type="SAM" id="Phobius"/>
    </source>
</evidence>
<keyword evidence="4 5" id="KW-0472">Membrane</keyword>
<evidence type="ECO:0000259" key="6">
    <source>
        <dbReference type="Pfam" id="PF07291"/>
    </source>
</evidence>
<evidence type="ECO:0000256" key="2">
    <source>
        <dbReference type="ARBA" id="ARBA00022692"/>
    </source>
</evidence>
<dbReference type="Pfam" id="PF07291">
    <property type="entry name" value="MauE"/>
    <property type="match status" value="1"/>
</dbReference>
<dbReference type="EMBL" id="BMYF01000005">
    <property type="protein sequence ID" value="GHB32324.1"/>
    <property type="molecule type" value="Genomic_DNA"/>
</dbReference>
<dbReference type="Proteomes" id="UP000642809">
    <property type="component" value="Unassembled WGS sequence"/>
</dbReference>
<gene>
    <name evidence="7" type="ORF">GCM10008106_11640</name>
</gene>
<feature type="transmembrane region" description="Helical" evidence="5">
    <location>
        <begin position="90"/>
        <end position="108"/>
    </location>
</feature>
<dbReference type="GO" id="GO:0016020">
    <property type="term" value="C:membrane"/>
    <property type="evidence" value="ECO:0007669"/>
    <property type="project" value="UniProtKB-SubCell"/>
</dbReference>
<feature type="transmembrane region" description="Helical" evidence="5">
    <location>
        <begin position="21"/>
        <end position="39"/>
    </location>
</feature>
<protein>
    <recommendedName>
        <fullName evidence="6">Methylamine utilisation protein MauE domain-containing protein</fullName>
    </recommendedName>
</protein>
<dbReference type="UniPathway" id="UPA00895"/>
<dbReference type="GO" id="GO:0030416">
    <property type="term" value="P:methylamine metabolic process"/>
    <property type="evidence" value="ECO:0007669"/>
    <property type="project" value="InterPro"/>
</dbReference>
<dbReference type="InterPro" id="IPR009908">
    <property type="entry name" value="Methylamine_util_MauE"/>
</dbReference>
<evidence type="ECO:0000256" key="4">
    <source>
        <dbReference type="ARBA" id="ARBA00023136"/>
    </source>
</evidence>
<reference evidence="7" key="2">
    <citation type="submission" date="2020-09" db="EMBL/GenBank/DDBJ databases">
        <authorList>
            <person name="Sun Q."/>
            <person name="Kim S."/>
        </authorList>
    </citation>
    <scope>NUCLEOTIDE SEQUENCE</scope>
    <source>
        <strain evidence="7">KCTC 23224</strain>
    </source>
</reference>
<keyword evidence="3 5" id="KW-1133">Transmembrane helix</keyword>
<accession>A0A8J3CVE8</accession>
<proteinExistence type="predicted"/>
<evidence type="ECO:0000256" key="3">
    <source>
        <dbReference type="ARBA" id="ARBA00022989"/>
    </source>
</evidence>
<keyword evidence="2 5" id="KW-0812">Transmembrane</keyword>
<dbReference type="AlphaFoldDB" id="A0A8J3CVE8"/>
<comment type="subcellular location">
    <subcellularLocation>
        <location evidence="1">Membrane</location>
        <topology evidence="1">Multi-pass membrane protein</topology>
    </subcellularLocation>
</comment>
<dbReference type="RefSeq" id="WP_189579534.1">
    <property type="nucleotide sequence ID" value="NZ_BMYF01000005.1"/>
</dbReference>
<feature type="transmembrane region" description="Helical" evidence="5">
    <location>
        <begin position="59"/>
        <end position="78"/>
    </location>
</feature>